<sequence>ECYLPTIINKVEAKDSFLANEWLTAQKLSSKPVKVTLPGPMTITDTIANDYYTSNNQLGNDLAYAINAEIKRLVEAGCKYIQVDEPLFARKPHEAIDYGILNLEKCFDGIENANVEKITHICCGYPDKLDAVDYPKAPLNSYHKIAKILDDSILDTISIEDAHRHNDLNLLEKFKKTKIILGLIKIASSVEETINEIQMRVDQALNHIDPNRLIAAPDCGLGHLPRNLAKKK</sequence>
<comment type="cofactor">
    <cofactor evidence="1">
        <name>Zn(2+)</name>
        <dbReference type="ChEBI" id="CHEBI:29105"/>
    </cofactor>
</comment>
<evidence type="ECO:0000256" key="1">
    <source>
        <dbReference type="ARBA" id="ARBA00001947"/>
    </source>
</evidence>
<gene>
    <name evidence="5" type="ORF">METZ01_LOCUS505691</name>
</gene>
<dbReference type="GO" id="GO:0003871">
    <property type="term" value="F:5-methyltetrahydropteroyltriglutamate-homocysteine S-methyltransferase activity"/>
    <property type="evidence" value="ECO:0007669"/>
    <property type="project" value="InterPro"/>
</dbReference>
<dbReference type="InterPro" id="IPR038071">
    <property type="entry name" value="UROD/MetE-like_sf"/>
</dbReference>
<dbReference type="PANTHER" id="PTHR30519">
    <property type="entry name" value="5-METHYLTETRAHYDROPTEROYLTRIGLUTAMATE--HOMOCYSTEINE METHYLTRANSFERASE"/>
    <property type="match status" value="1"/>
</dbReference>
<protein>
    <recommendedName>
        <fullName evidence="4">Cobalamin-independent methionine synthase MetE C-terminal/archaeal domain-containing protein</fullName>
    </recommendedName>
</protein>
<proteinExistence type="predicted"/>
<accession>A0A383E7J9</accession>
<dbReference type="GO" id="GO:0009086">
    <property type="term" value="P:methionine biosynthetic process"/>
    <property type="evidence" value="ECO:0007669"/>
    <property type="project" value="InterPro"/>
</dbReference>
<evidence type="ECO:0000256" key="3">
    <source>
        <dbReference type="ARBA" id="ARBA00022833"/>
    </source>
</evidence>
<feature type="non-terminal residue" evidence="5">
    <location>
        <position position="232"/>
    </location>
</feature>
<evidence type="ECO:0000313" key="5">
    <source>
        <dbReference type="EMBL" id="SVE52837.1"/>
    </source>
</evidence>
<organism evidence="5">
    <name type="scientific">marine metagenome</name>
    <dbReference type="NCBI Taxonomy" id="408172"/>
    <lineage>
        <taxon>unclassified sequences</taxon>
        <taxon>metagenomes</taxon>
        <taxon>ecological metagenomes</taxon>
    </lineage>
</organism>
<dbReference type="Pfam" id="PF01717">
    <property type="entry name" value="Meth_synt_2"/>
    <property type="match status" value="1"/>
</dbReference>
<keyword evidence="2" id="KW-0479">Metal-binding</keyword>
<keyword evidence="3" id="KW-0862">Zinc</keyword>
<dbReference type="SUPFAM" id="SSF51726">
    <property type="entry name" value="UROD/MetE-like"/>
    <property type="match status" value="1"/>
</dbReference>
<dbReference type="InterPro" id="IPR002629">
    <property type="entry name" value="Met_Synth_C/arc"/>
</dbReference>
<evidence type="ECO:0000259" key="4">
    <source>
        <dbReference type="Pfam" id="PF01717"/>
    </source>
</evidence>
<feature type="non-terminal residue" evidence="5">
    <location>
        <position position="1"/>
    </location>
</feature>
<dbReference type="AlphaFoldDB" id="A0A383E7J9"/>
<feature type="domain" description="Cobalamin-independent methionine synthase MetE C-terminal/archaeal" evidence="4">
    <location>
        <begin position="5"/>
        <end position="229"/>
    </location>
</feature>
<reference evidence="5" key="1">
    <citation type="submission" date="2018-05" db="EMBL/GenBank/DDBJ databases">
        <authorList>
            <person name="Lanie J.A."/>
            <person name="Ng W.-L."/>
            <person name="Kazmierczak K.M."/>
            <person name="Andrzejewski T.M."/>
            <person name="Davidsen T.M."/>
            <person name="Wayne K.J."/>
            <person name="Tettelin H."/>
            <person name="Glass J.I."/>
            <person name="Rusch D."/>
            <person name="Podicherti R."/>
            <person name="Tsui H.-C.T."/>
            <person name="Winkler M.E."/>
        </authorList>
    </citation>
    <scope>NUCLEOTIDE SEQUENCE</scope>
</reference>
<name>A0A383E7J9_9ZZZZ</name>
<dbReference type="Gene3D" id="3.20.20.210">
    <property type="match status" value="1"/>
</dbReference>
<evidence type="ECO:0000256" key="2">
    <source>
        <dbReference type="ARBA" id="ARBA00022723"/>
    </source>
</evidence>
<dbReference type="GO" id="GO:0008270">
    <property type="term" value="F:zinc ion binding"/>
    <property type="evidence" value="ECO:0007669"/>
    <property type="project" value="InterPro"/>
</dbReference>
<dbReference type="EMBL" id="UINC01223578">
    <property type="protein sequence ID" value="SVE52837.1"/>
    <property type="molecule type" value="Genomic_DNA"/>
</dbReference>